<dbReference type="EMBL" id="CP023344">
    <property type="protein sequence ID" value="ATC65445.1"/>
    <property type="molecule type" value="Genomic_DNA"/>
</dbReference>
<organism evidence="3 4">
    <name type="scientific">Nibricoccus aquaticus</name>
    <dbReference type="NCBI Taxonomy" id="2576891"/>
    <lineage>
        <taxon>Bacteria</taxon>
        <taxon>Pseudomonadati</taxon>
        <taxon>Verrucomicrobiota</taxon>
        <taxon>Opitutia</taxon>
        <taxon>Opitutales</taxon>
        <taxon>Opitutaceae</taxon>
        <taxon>Nibricoccus</taxon>
    </lineage>
</organism>
<keyword evidence="2" id="KW-0732">Signal</keyword>
<feature type="region of interest" description="Disordered" evidence="1">
    <location>
        <begin position="349"/>
        <end position="410"/>
    </location>
</feature>
<feature type="compositionally biased region" description="Basic and acidic residues" evidence="1">
    <location>
        <begin position="369"/>
        <end position="385"/>
    </location>
</feature>
<evidence type="ECO:0000256" key="2">
    <source>
        <dbReference type="SAM" id="SignalP"/>
    </source>
</evidence>
<keyword evidence="4" id="KW-1185">Reference proteome</keyword>
<dbReference type="RefSeq" id="WP_096057074.1">
    <property type="nucleotide sequence ID" value="NZ_CP023344.1"/>
</dbReference>
<dbReference type="AlphaFoldDB" id="A0A290Q9T1"/>
<protein>
    <submittedName>
        <fullName evidence="3">Uncharacterized protein</fullName>
    </submittedName>
</protein>
<dbReference type="Proteomes" id="UP000217265">
    <property type="component" value="Chromosome"/>
</dbReference>
<proteinExistence type="predicted"/>
<feature type="signal peptide" evidence="2">
    <location>
        <begin position="1"/>
        <end position="21"/>
    </location>
</feature>
<feature type="chain" id="PRO_5013149167" evidence="2">
    <location>
        <begin position="22"/>
        <end position="410"/>
    </location>
</feature>
<name>A0A290Q9T1_9BACT</name>
<reference evidence="3 4" key="1">
    <citation type="submission" date="2017-09" db="EMBL/GenBank/DDBJ databases">
        <title>Complete genome sequence of Verrucomicrobial strain HZ-65, isolated from freshwater.</title>
        <authorList>
            <person name="Choi A."/>
        </authorList>
    </citation>
    <scope>NUCLEOTIDE SEQUENCE [LARGE SCALE GENOMIC DNA]</scope>
    <source>
        <strain evidence="3 4">HZ-65</strain>
    </source>
</reference>
<evidence type="ECO:0000256" key="1">
    <source>
        <dbReference type="SAM" id="MobiDB-lite"/>
    </source>
</evidence>
<evidence type="ECO:0000313" key="4">
    <source>
        <dbReference type="Proteomes" id="UP000217265"/>
    </source>
</evidence>
<dbReference type="KEGG" id="vbh:CMV30_16660"/>
<sequence length="410" mass="44162">MKNLRVPLAVFLLSLAAPLSAQIIRIQTVVSRYIEEDKTELIGARTVTALGTPATVTFKNVAVALLASADADEKSIRINTRLAEKLPDGTTRRHEADSIAIPVGHTQLIRLGDYKLELTPSIAEPLGFTINFPGGTIAQFLAQLPENRGRMAFNLVGEKADLQTEIPPLNLKVSSPGTLVLALNAVLNPKGLAIGQSQSGVTDFSGRDSVYVLQKISEPDATASPASPRLRSYDLSDYLDEKTTVDQITQAIRSAWELRPDNKPEDLRIKFHPGTSLLLVNGPDSAIKTADIVLGSMRSKTRGTNAAFEAGRLESVAEEVRRRRELRQAAATPNDPEVVLLPEFGTFATPPPAAPARPATAAPLMSPEEIQKATDEVRARRDARQKLKPQPSPSTPSPSTPPPPEPPASK</sequence>
<feature type="compositionally biased region" description="Pro residues" evidence="1">
    <location>
        <begin position="390"/>
        <end position="410"/>
    </location>
</feature>
<evidence type="ECO:0000313" key="3">
    <source>
        <dbReference type="EMBL" id="ATC65445.1"/>
    </source>
</evidence>
<accession>A0A290Q9T1</accession>
<gene>
    <name evidence="3" type="ORF">CMV30_16660</name>
</gene>